<proteinExistence type="predicted"/>
<dbReference type="PANTHER" id="PTHR24198:SF165">
    <property type="entry name" value="ANKYRIN REPEAT-CONTAINING PROTEIN-RELATED"/>
    <property type="match status" value="1"/>
</dbReference>
<dbReference type="InterPro" id="IPR002110">
    <property type="entry name" value="Ankyrin_rpt"/>
</dbReference>
<feature type="region of interest" description="Disordered" evidence="3">
    <location>
        <begin position="1"/>
        <end position="22"/>
    </location>
</feature>
<dbReference type="SUPFAM" id="SSF48403">
    <property type="entry name" value="Ankyrin repeat"/>
    <property type="match status" value="1"/>
</dbReference>
<evidence type="ECO:0000256" key="3">
    <source>
        <dbReference type="SAM" id="MobiDB-lite"/>
    </source>
</evidence>
<protein>
    <submittedName>
        <fullName evidence="4">Uncharacterized protein</fullName>
    </submittedName>
</protein>
<accession>A0AAW0YQY3</accession>
<evidence type="ECO:0000313" key="4">
    <source>
        <dbReference type="EMBL" id="KAK8754203.1"/>
    </source>
</evidence>
<dbReference type="Proteomes" id="UP001445076">
    <property type="component" value="Unassembled WGS sequence"/>
</dbReference>
<comment type="caution">
    <text evidence="4">The sequence shown here is derived from an EMBL/GenBank/DDBJ whole genome shotgun (WGS) entry which is preliminary data.</text>
</comment>
<organism evidence="4 5">
    <name type="scientific">Cherax quadricarinatus</name>
    <name type="common">Australian red claw crayfish</name>
    <dbReference type="NCBI Taxonomy" id="27406"/>
    <lineage>
        <taxon>Eukaryota</taxon>
        <taxon>Metazoa</taxon>
        <taxon>Ecdysozoa</taxon>
        <taxon>Arthropoda</taxon>
        <taxon>Crustacea</taxon>
        <taxon>Multicrustacea</taxon>
        <taxon>Malacostraca</taxon>
        <taxon>Eumalacostraca</taxon>
        <taxon>Eucarida</taxon>
        <taxon>Decapoda</taxon>
        <taxon>Pleocyemata</taxon>
        <taxon>Astacidea</taxon>
        <taxon>Parastacoidea</taxon>
        <taxon>Parastacidae</taxon>
        <taxon>Cherax</taxon>
    </lineage>
</organism>
<dbReference type="Pfam" id="PF12796">
    <property type="entry name" value="Ank_2"/>
    <property type="match status" value="1"/>
</dbReference>
<dbReference type="InterPro" id="IPR036770">
    <property type="entry name" value="Ankyrin_rpt-contain_sf"/>
</dbReference>
<dbReference type="PANTHER" id="PTHR24198">
    <property type="entry name" value="ANKYRIN REPEAT AND PROTEIN KINASE DOMAIN-CONTAINING PROTEIN"/>
    <property type="match status" value="1"/>
</dbReference>
<dbReference type="SMART" id="SM00248">
    <property type="entry name" value="ANK"/>
    <property type="match status" value="5"/>
</dbReference>
<dbReference type="EMBL" id="JARKIK010000001">
    <property type="protein sequence ID" value="KAK8754203.1"/>
    <property type="molecule type" value="Genomic_DNA"/>
</dbReference>
<gene>
    <name evidence="4" type="ORF">OTU49_014862</name>
</gene>
<keyword evidence="5" id="KW-1185">Reference proteome</keyword>
<keyword evidence="1" id="KW-0677">Repeat</keyword>
<dbReference type="EMBL" id="JARKIK010000001">
    <property type="protein sequence ID" value="KAK8754204.1"/>
    <property type="molecule type" value="Genomic_DNA"/>
</dbReference>
<name>A0AAW0YQY3_CHEQU</name>
<sequence length="380" mass="42796">MSEESCKCPVNSTESLPTAPRTAAEEGKVQHVRAWLNAGGDINAPTIVSDAAGPGVTLLSTACSHNQVKVVEELLKNPVIHLNTCHITEHGTNCTPLWIAAFYGYDDCVSSLLYSKLKCVIDLSVPAVMHNNENWTAVMAAAAKGHWKIVRMIIDVHLEMICDEADFVIIKAADNNEWDIVLCIIKHKFQLPTETFKHLIQRAYSQEMLDMVCTILQQNFRYKNERVCEVLSKMVKKGCWNKIMELLILVKKEIKFDLPLVKAALAEDFEDVKSIVKKLDEPILDGTRLVVAACGTSDEVAYLLYRSNYTSEEAIYKHCLLIASMNGHLEILTPLFERHFKYFTYSLLSRARQLAMEARTEDTENLLQLALCEKAKNLCS</sequence>
<evidence type="ECO:0000256" key="2">
    <source>
        <dbReference type="ARBA" id="ARBA00023043"/>
    </source>
</evidence>
<keyword evidence="2" id="KW-0040">ANK repeat</keyword>
<evidence type="ECO:0000256" key="1">
    <source>
        <dbReference type="ARBA" id="ARBA00022737"/>
    </source>
</evidence>
<reference evidence="4 5" key="1">
    <citation type="journal article" date="2024" name="BMC Genomics">
        <title>Genome assembly of redclaw crayfish (Cherax quadricarinatus) provides insights into its immune adaptation and hypoxia tolerance.</title>
        <authorList>
            <person name="Liu Z."/>
            <person name="Zheng J."/>
            <person name="Li H."/>
            <person name="Fang K."/>
            <person name="Wang S."/>
            <person name="He J."/>
            <person name="Zhou D."/>
            <person name="Weng S."/>
            <person name="Chi M."/>
            <person name="Gu Z."/>
            <person name="He J."/>
            <person name="Li F."/>
            <person name="Wang M."/>
        </authorList>
    </citation>
    <scope>NUCLEOTIDE SEQUENCE [LARGE SCALE GENOMIC DNA]</scope>
    <source>
        <strain evidence="4">ZL_2023a</strain>
    </source>
</reference>
<dbReference type="EMBL" id="JARKIK010000001">
    <property type="protein sequence ID" value="KAK8754205.1"/>
    <property type="molecule type" value="Genomic_DNA"/>
</dbReference>
<reference evidence="4" key="2">
    <citation type="submission" date="2024-01" db="EMBL/GenBank/DDBJ databases">
        <authorList>
            <person name="He J."/>
            <person name="Wang M."/>
            <person name="Zheng J."/>
            <person name="Liu Z."/>
        </authorList>
    </citation>
    <scope>NUCLEOTIDE SEQUENCE</scope>
    <source>
        <strain evidence="4">ZL_2023a</strain>
        <tissue evidence="4">Muscle</tissue>
    </source>
</reference>
<dbReference type="Gene3D" id="1.25.40.20">
    <property type="entry name" value="Ankyrin repeat-containing domain"/>
    <property type="match status" value="1"/>
</dbReference>
<dbReference type="AlphaFoldDB" id="A0AAW0YQY3"/>
<evidence type="ECO:0000313" key="5">
    <source>
        <dbReference type="Proteomes" id="UP001445076"/>
    </source>
</evidence>